<reference evidence="2" key="1">
    <citation type="submission" date="2023-08" db="EMBL/GenBank/DDBJ databases">
        <title>Reference Genome Resource for the Citrus Pathogen Phytophthora citrophthora.</title>
        <authorList>
            <person name="Moller H."/>
            <person name="Coetzee B."/>
            <person name="Rose L.J."/>
            <person name="Van Niekerk J.M."/>
        </authorList>
    </citation>
    <scope>NUCLEOTIDE SEQUENCE</scope>
    <source>
        <strain evidence="2">STE-U-9442</strain>
    </source>
</reference>
<name>A0AAD9LPA6_9STRA</name>
<evidence type="ECO:0000313" key="3">
    <source>
        <dbReference type="Proteomes" id="UP001259832"/>
    </source>
</evidence>
<dbReference type="AlphaFoldDB" id="A0AAD9LPA6"/>
<dbReference type="Proteomes" id="UP001259832">
    <property type="component" value="Unassembled WGS sequence"/>
</dbReference>
<comment type="caution">
    <text evidence="2">The sequence shown here is derived from an EMBL/GenBank/DDBJ whole genome shotgun (WGS) entry which is preliminary data.</text>
</comment>
<gene>
    <name evidence="2" type="ORF">P3T76_003256</name>
</gene>
<keyword evidence="1" id="KW-1133">Transmembrane helix</keyword>
<keyword evidence="1" id="KW-0472">Membrane</keyword>
<feature type="transmembrane region" description="Helical" evidence="1">
    <location>
        <begin position="20"/>
        <end position="39"/>
    </location>
</feature>
<protein>
    <submittedName>
        <fullName evidence="2">Uncharacterized protein</fullName>
    </submittedName>
</protein>
<dbReference type="EMBL" id="JASMQC010000005">
    <property type="protein sequence ID" value="KAK1944723.1"/>
    <property type="molecule type" value="Genomic_DNA"/>
</dbReference>
<organism evidence="2 3">
    <name type="scientific">Phytophthora citrophthora</name>
    <dbReference type="NCBI Taxonomy" id="4793"/>
    <lineage>
        <taxon>Eukaryota</taxon>
        <taxon>Sar</taxon>
        <taxon>Stramenopiles</taxon>
        <taxon>Oomycota</taxon>
        <taxon>Peronosporomycetes</taxon>
        <taxon>Peronosporales</taxon>
        <taxon>Peronosporaceae</taxon>
        <taxon>Phytophthora</taxon>
    </lineage>
</organism>
<keyword evidence="1" id="KW-0812">Transmembrane</keyword>
<keyword evidence="3" id="KW-1185">Reference proteome</keyword>
<evidence type="ECO:0000313" key="2">
    <source>
        <dbReference type="EMBL" id="KAK1944723.1"/>
    </source>
</evidence>
<sequence length="66" mass="7575">MPDNGEENGVKRKDRESKWLIPLEQVLSTTGNLVLVLIAKLMNEKFRSLDTKTTGTVVQKYKCPRR</sequence>
<evidence type="ECO:0000256" key="1">
    <source>
        <dbReference type="SAM" id="Phobius"/>
    </source>
</evidence>
<accession>A0AAD9LPA6</accession>
<proteinExistence type="predicted"/>